<dbReference type="InterPro" id="IPR050490">
    <property type="entry name" value="Bact_solute-bd_prot1"/>
</dbReference>
<keyword evidence="3" id="KW-0732">Signal</keyword>
<dbReference type="PANTHER" id="PTHR43649:SF29">
    <property type="entry name" value="OSMOPROTECTIVE COMPOUNDS-BINDING PROTEIN GGTB"/>
    <property type="match status" value="1"/>
</dbReference>
<dbReference type="EMBL" id="JACRSZ010000006">
    <property type="protein sequence ID" value="MBC8572841.1"/>
    <property type="molecule type" value="Genomic_DNA"/>
</dbReference>
<feature type="signal peptide" evidence="3">
    <location>
        <begin position="1"/>
        <end position="24"/>
    </location>
</feature>
<comment type="similarity">
    <text evidence="1">Belongs to the bacterial solute-binding protein 1 family.</text>
</comment>
<name>A0ABR7N8Y3_9FIRM</name>
<comment type="caution">
    <text evidence="4">The sequence shown here is derived from an EMBL/GenBank/DDBJ whole genome shotgun (WGS) entry which is preliminary data.</text>
</comment>
<dbReference type="Pfam" id="PF01547">
    <property type="entry name" value="SBP_bac_1"/>
    <property type="match status" value="1"/>
</dbReference>
<keyword evidence="2" id="KW-0813">Transport</keyword>
<dbReference type="PANTHER" id="PTHR43649">
    <property type="entry name" value="ARABINOSE-BINDING PROTEIN-RELATED"/>
    <property type="match status" value="1"/>
</dbReference>
<sequence>MKKRTAALLLTMAMATSLSTAASAEDVTIKFLHKYCQPEQAPVFEEIVKQYEEEHPGVHVEIETTTDNEIKSKLKLALGSGDMPDVYQTWTGEYCEKFIRAGYALDLTPYMEEDPEWKDSFLPAAYSAFTYDDGQYAVPTRFDAEVFVYKKSVFEKYGFEEPKTWDELMKICETLKADGVTPFILGDGLSWDAPHWYGALWQKFVPEDVLEGQDFNVKTVTIDDPGYVNGLNYFTDLLDKGYFNDNINSMEHNMALEVFYAGEGAMAYVEMLEFNDINKGLDGDFGFFAMPTIEDDAAKGNQEKLFGAPEGMIVNPNSENVDVAVDFLKFLTSVESQQKIVSEAGHTSCVIGAHTEENTIPQLIDGMAYVQNFNGMSNWTDCGFEASIVDTMCKLGQDFAAQSITAEDYVAGLQETAKVVREQNAE</sequence>
<keyword evidence="5" id="KW-1185">Reference proteome</keyword>
<proteinExistence type="inferred from homology"/>
<gene>
    <name evidence="4" type="ORF">H8716_07075</name>
</gene>
<evidence type="ECO:0000256" key="2">
    <source>
        <dbReference type="ARBA" id="ARBA00022448"/>
    </source>
</evidence>
<evidence type="ECO:0000313" key="5">
    <source>
        <dbReference type="Proteomes" id="UP000657421"/>
    </source>
</evidence>
<organism evidence="4 5">
    <name type="scientific">Jingyaoa shaoxingensis</name>
    <dbReference type="NCBI Taxonomy" id="2763671"/>
    <lineage>
        <taxon>Bacteria</taxon>
        <taxon>Bacillati</taxon>
        <taxon>Bacillota</taxon>
        <taxon>Clostridia</taxon>
        <taxon>Lachnospirales</taxon>
        <taxon>Lachnospiraceae</taxon>
        <taxon>Jingyaoa</taxon>
    </lineage>
</organism>
<dbReference type="SUPFAM" id="SSF53850">
    <property type="entry name" value="Periplasmic binding protein-like II"/>
    <property type="match status" value="1"/>
</dbReference>
<evidence type="ECO:0000256" key="1">
    <source>
        <dbReference type="ARBA" id="ARBA00008520"/>
    </source>
</evidence>
<accession>A0ABR7N8Y3</accession>
<protein>
    <submittedName>
        <fullName evidence="4">Extracellular solute-binding protein</fullName>
    </submittedName>
</protein>
<dbReference type="InterPro" id="IPR006059">
    <property type="entry name" value="SBP"/>
</dbReference>
<dbReference type="Proteomes" id="UP000657421">
    <property type="component" value="Unassembled WGS sequence"/>
</dbReference>
<dbReference type="RefSeq" id="WP_249307870.1">
    <property type="nucleotide sequence ID" value="NZ_JACRSZ010000006.1"/>
</dbReference>
<feature type="chain" id="PRO_5046225781" evidence="3">
    <location>
        <begin position="25"/>
        <end position="426"/>
    </location>
</feature>
<reference evidence="4 5" key="1">
    <citation type="submission" date="2020-08" db="EMBL/GenBank/DDBJ databases">
        <title>Genome public.</title>
        <authorList>
            <person name="Liu C."/>
            <person name="Sun Q."/>
        </authorList>
    </citation>
    <scope>NUCLEOTIDE SEQUENCE [LARGE SCALE GENOMIC DNA]</scope>
    <source>
        <strain evidence="4 5">NSJ-46</strain>
    </source>
</reference>
<dbReference type="Gene3D" id="3.40.190.10">
    <property type="entry name" value="Periplasmic binding protein-like II"/>
    <property type="match status" value="2"/>
</dbReference>
<evidence type="ECO:0000256" key="3">
    <source>
        <dbReference type="SAM" id="SignalP"/>
    </source>
</evidence>
<evidence type="ECO:0000313" key="4">
    <source>
        <dbReference type="EMBL" id="MBC8572841.1"/>
    </source>
</evidence>